<feature type="compositionally biased region" description="Low complexity" evidence="1">
    <location>
        <begin position="74"/>
        <end position="83"/>
    </location>
</feature>
<accession>A0ABT7S4Z5</accession>
<dbReference type="EMBL" id="JAUCGR010000001">
    <property type="protein sequence ID" value="MDM7830589.1"/>
    <property type="molecule type" value="Genomic_DNA"/>
</dbReference>
<proteinExistence type="predicted"/>
<feature type="region of interest" description="Disordered" evidence="1">
    <location>
        <begin position="29"/>
        <end position="83"/>
    </location>
</feature>
<dbReference type="CDD" id="cd05379">
    <property type="entry name" value="CAP_bacterial"/>
    <property type="match status" value="1"/>
</dbReference>
<evidence type="ECO:0000313" key="3">
    <source>
        <dbReference type="EMBL" id="MDM7830589.1"/>
    </source>
</evidence>
<evidence type="ECO:0000256" key="2">
    <source>
        <dbReference type="SAM" id="SignalP"/>
    </source>
</evidence>
<feature type="chain" id="PRO_5045251181" description="SCP domain-containing protein" evidence="2">
    <location>
        <begin position="28"/>
        <end position="279"/>
    </location>
</feature>
<reference evidence="3 4" key="1">
    <citation type="submission" date="2023-06" db="EMBL/GenBank/DDBJ databases">
        <title>Cellulomonas sp. MW9 Whole genome sequence.</title>
        <authorList>
            <person name="Park S."/>
        </authorList>
    </citation>
    <scope>NUCLEOTIDE SEQUENCE [LARGE SCALE GENOMIC DNA]</scope>
    <source>
        <strain evidence="3 4">MW9</strain>
    </source>
</reference>
<name>A0ABT7S4Z5_9CELL</name>
<dbReference type="Proteomes" id="UP001321453">
    <property type="component" value="Unassembled WGS sequence"/>
</dbReference>
<gene>
    <name evidence="3" type="ORF">QRT05_04530</name>
</gene>
<organism evidence="3 4">
    <name type="scientific">Cellulomonas edaphi</name>
    <dbReference type="NCBI Taxonomy" id="3053468"/>
    <lineage>
        <taxon>Bacteria</taxon>
        <taxon>Bacillati</taxon>
        <taxon>Actinomycetota</taxon>
        <taxon>Actinomycetes</taxon>
        <taxon>Micrococcales</taxon>
        <taxon>Cellulomonadaceae</taxon>
        <taxon>Cellulomonas</taxon>
    </lineage>
</organism>
<dbReference type="Gene3D" id="3.40.33.10">
    <property type="entry name" value="CAP"/>
    <property type="match status" value="1"/>
</dbReference>
<dbReference type="RefSeq" id="WP_289445683.1">
    <property type="nucleotide sequence ID" value="NZ_JAUCGR010000001.1"/>
</dbReference>
<evidence type="ECO:0000256" key="1">
    <source>
        <dbReference type="SAM" id="MobiDB-lite"/>
    </source>
</evidence>
<dbReference type="InterPro" id="IPR035940">
    <property type="entry name" value="CAP_sf"/>
</dbReference>
<feature type="signal peptide" evidence="2">
    <location>
        <begin position="1"/>
        <end position="27"/>
    </location>
</feature>
<evidence type="ECO:0000313" key="4">
    <source>
        <dbReference type="Proteomes" id="UP001321453"/>
    </source>
</evidence>
<dbReference type="SUPFAM" id="SSF55797">
    <property type="entry name" value="PR-1-like"/>
    <property type="match status" value="1"/>
</dbReference>
<keyword evidence="2" id="KW-0732">Signal</keyword>
<comment type="caution">
    <text evidence="3">The sequence shown here is derived from an EMBL/GenBank/DDBJ whole genome shotgun (WGS) entry which is preliminary data.</text>
</comment>
<evidence type="ECO:0008006" key="5">
    <source>
        <dbReference type="Google" id="ProtNLM"/>
    </source>
</evidence>
<keyword evidence="4" id="KW-1185">Reference proteome</keyword>
<sequence>MRAWDKNSRAVTAVFVTAAVIAAGASAAWSDTEGSAGSAPAPTATVSATPEPTLDPTLTAEPEPTAAPAPSASPTPSVSPTTAPVAALPAAGAGASTAPAVYRDAVPLTMRSAASTRALSASSAAAAKRAAAKKAAAKRAAAAKLASVRAAAIKAPARVPSGGLVCRGSGGAGAAEQRVKAIGAAINSYRKSHGLRTLRVSRSTTLVNHAKRMATTGGIWHSGRDNIVACVSDDSARTMVRAWAHSAPHKAQMLRRGVTRMTVGGAVNDGWLFGAVRFL</sequence>
<protein>
    <recommendedName>
        <fullName evidence="5">SCP domain-containing protein</fullName>
    </recommendedName>
</protein>
<feature type="compositionally biased region" description="Low complexity" evidence="1">
    <location>
        <begin position="29"/>
        <end position="64"/>
    </location>
</feature>